<dbReference type="InterPro" id="IPR021858">
    <property type="entry name" value="Fun_TF"/>
</dbReference>
<feature type="region of interest" description="Disordered" evidence="2">
    <location>
        <begin position="85"/>
        <end position="124"/>
    </location>
</feature>
<evidence type="ECO:0000256" key="1">
    <source>
        <dbReference type="ARBA" id="ARBA00023242"/>
    </source>
</evidence>
<reference evidence="3" key="1">
    <citation type="journal article" date="2023" name="Mol. Phylogenet. Evol.">
        <title>Genome-scale phylogeny and comparative genomics of the fungal order Sordariales.</title>
        <authorList>
            <person name="Hensen N."/>
            <person name="Bonometti L."/>
            <person name="Westerberg I."/>
            <person name="Brannstrom I.O."/>
            <person name="Guillou S."/>
            <person name="Cros-Aarteil S."/>
            <person name="Calhoun S."/>
            <person name="Haridas S."/>
            <person name="Kuo A."/>
            <person name="Mondo S."/>
            <person name="Pangilinan J."/>
            <person name="Riley R."/>
            <person name="LaButti K."/>
            <person name="Andreopoulos B."/>
            <person name="Lipzen A."/>
            <person name="Chen C."/>
            <person name="Yan M."/>
            <person name="Daum C."/>
            <person name="Ng V."/>
            <person name="Clum A."/>
            <person name="Steindorff A."/>
            <person name="Ohm R.A."/>
            <person name="Martin F."/>
            <person name="Silar P."/>
            <person name="Natvig D.O."/>
            <person name="Lalanne C."/>
            <person name="Gautier V."/>
            <person name="Ament-Velasquez S.L."/>
            <person name="Kruys A."/>
            <person name="Hutchinson M.I."/>
            <person name="Powell A.J."/>
            <person name="Barry K."/>
            <person name="Miller A.N."/>
            <person name="Grigoriev I.V."/>
            <person name="Debuchy R."/>
            <person name="Gladieux P."/>
            <person name="Hiltunen Thoren M."/>
            <person name="Johannesson H."/>
        </authorList>
    </citation>
    <scope>NUCLEOTIDE SEQUENCE</scope>
    <source>
        <strain evidence="3">CBS 118394</strain>
    </source>
</reference>
<evidence type="ECO:0000313" key="4">
    <source>
        <dbReference type="Proteomes" id="UP001283341"/>
    </source>
</evidence>
<dbReference type="AlphaFoldDB" id="A0AAE0IHQ9"/>
<feature type="region of interest" description="Disordered" evidence="2">
    <location>
        <begin position="423"/>
        <end position="529"/>
    </location>
</feature>
<reference evidence="3" key="2">
    <citation type="submission" date="2023-06" db="EMBL/GenBank/DDBJ databases">
        <authorList>
            <consortium name="Lawrence Berkeley National Laboratory"/>
            <person name="Haridas S."/>
            <person name="Hensen N."/>
            <person name="Bonometti L."/>
            <person name="Westerberg I."/>
            <person name="Brannstrom I.O."/>
            <person name="Guillou S."/>
            <person name="Cros-Aarteil S."/>
            <person name="Calhoun S."/>
            <person name="Kuo A."/>
            <person name="Mondo S."/>
            <person name="Pangilinan J."/>
            <person name="Riley R."/>
            <person name="Labutti K."/>
            <person name="Andreopoulos B."/>
            <person name="Lipzen A."/>
            <person name="Chen C."/>
            <person name="Yanf M."/>
            <person name="Daum C."/>
            <person name="Ng V."/>
            <person name="Clum A."/>
            <person name="Steindorff A."/>
            <person name="Ohm R."/>
            <person name="Martin F."/>
            <person name="Silar P."/>
            <person name="Natvig D."/>
            <person name="Lalanne C."/>
            <person name="Gautier V."/>
            <person name="Ament-Velasquez S.L."/>
            <person name="Kruys A."/>
            <person name="Hutchinson M.I."/>
            <person name="Powell A.J."/>
            <person name="Barry K."/>
            <person name="Miller A.N."/>
            <person name="Grigoriev I.V."/>
            <person name="Debuchy R."/>
            <person name="Gladieux P."/>
            <person name="Thoren M.H."/>
            <person name="Johannesson H."/>
        </authorList>
    </citation>
    <scope>NUCLEOTIDE SEQUENCE</scope>
    <source>
        <strain evidence="3">CBS 118394</strain>
    </source>
</reference>
<feature type="compositionally biased region" description="Low complexity" evidence="2">
    <location>
        <begin position="107"/>
        <end position="122"/>
    </location>
</feature>
<organism evidence="3 4">
    <name type="scientific">Apodospora peruviana</name>
    <dbReference type="NCBI Taxonomy" id="516989"/>
    <lineage>
        <taxon>Eukaryota</taxon>
        <taxon>Fungi</taxon>
        <taxon>Dikarya</taxon>
        <taxon>Ascomycota</taxon>
        <taxon>Pezizomycotina</taxon>
        <taxon>Sordariomycetes</taxon>
        <taxon>Sordariomycetidae</taxon>
        <taxon>Sordariales</taxon>
        <taxon>Lasiosphaeriaceae</taxon>
        <taxon>Apodospora</taxon>
    </lineage>
</organism>
<feature type="region of interest" description="Disordered" evidence="2">
    <location>
        <begin position="142"/>
        <end position="170"/>
    </location>
</feature>
<feature type="compositionally biased region" description="Polar residues" evidence="2">
    <location>
        <begin position="1"/>
        <end position="25"/>
    </location>
</feature>
<gene>
    <name evidence="3" type="ORF">B0H66DRAFT_599332</name>
</gene>
<dbReference type="Pfam" id="PF11951">
    <property type="entry name" value="Fungal_trans_2"/>
    <property type="match status" value="1"/>
</dbReference>
<feature type="compositionally biased region" description="Low complexity" evidence="2">
    <location>
        <begin position="145"/>
        <end position="158"/>
    </location>
</feature>
<keyword evidence="1" id="KW-0539">Nucleus</keyword>
<feature type="region of interest" description="Disordered" evidence="2">
    <location>
        <begin position="639"/>
        <end position="699"/>
    </location>
</feature>
<dbReference type="PANTHER" id="PTHR37540">
    <property type="entry name" value="TRANSCRIPTION FACTOR (ACR-2), PUTATIVE-RELATED-RELATED"/>
    <property type="match status" value="1"/>
</dbReference>
<feature type="compositionally biased region" description="Low complexity" evidence="2">
    <location>
        <begin position="437"/>
        <end position="456"/>
    </location>
</feature>
<feature type="compositionally biased region" description="Gly residues" evidence="2">
    <location>
        <begin position="87"/>
        <end position="106"/>
    </location>
</feature>
<comment type="caution">
    <text evidence="3">The sequence shown here is derived from an EMBL/GenBank/DDBJ whole genome shotgun (WGS) entry which is preliminary data.</text>
</comment>
<dbReference type="EMBL" id="JAUEDM010000002">
    <property type="protein sequence ID" value="KAK3325148.1"/>
    <property type="molecule type" value="Genomic_DNA"/>
</dbReference>
<keyword evidence="4" id="KW-1185">Reference proteome</keyword>
<evidence type="ECO:0000256" key="2">
    <source>
        <dbReference type="SAM" id="MobiDB-lite"/>
    </source>
</evidence>
<protein>
    <submittedName>
        <fullName evidence="3">Uncharacterized protein</fullName>
    </submittedName>
</protein>
<dbReference type="Proteomes" id="UP001283341">
    <property type="component" value="Unassembled WGS sequence"/>
</dbReference>
<feature type="region of interest" description="Disordered" evidence="2">
    <location>
        <begin position="1"/>
        <end position="53"/>
    </location>
</feature>
<sequence>MGTPSPNSPHLSTLGSSPHYQQHQYNAAAAVPWRSTSPSGGGGGSPSPGSGGGPIICDEGCTLHSDVVHDAAKLLRAFRSIPDRFILGGGTSGPGRNPGGGGGWSGNRGQQQQQQQPWEGGTDMMMLGDHYDVPLLDVNGIWPFSNPSQPQGQGQGLVPQPPSRPISQPQPVQNADLLRIYVKLLSQFKASLDGNPDASNPYIKYHVPYCVQSPLLQHVAIYTAAGLLSQTGHIEGTVAMAHKGHAIKLLNEHLRSRSSTSDEGIAGVVQLIVNEWYWGDANDLQAHLRGLREMIKLRGGFRTLGLHGLISKLAITSDVAIALSFEISPFLQGGGGEFDFQDNPAQVPLRLALNTPLISPLARFTTCDEALNIHAATASILDDMRFLINAVLTLPEEASPKELQKVHTTSAWIYKRISGLPASSPTAPHAGHHSSSPRDVSPAPSSSVASSTLSPDITHTTASVSSSFRGRGTSEELRPPIGHDQPRRRSFQANTPESTPGAKLAPNSTLSSAHHSSAGTPTNDPEPEPDYIYQAVRLAALLYSRAITLRQPFSATVMVEEFLQLWTTAWRVPLVTWRGLLGVLNWLLLPLLPSGKVTPHDMYTKTLMSASLLQMGMDNWEICRGVMENGVRLQRWLSGDREGGESSPGSEFDDGKATTRWRRGSHASSGDLGSERGGGSQEGKEKGKGVLAMAQGGGE</sequence>
<dbReference type="PANTHER" id="PTHR37540:SF9">
    <property type="entry name" value="ZN(2)-C6 FUNGAL-TYPE DOMAIN-CONTAINING PROTEIN"/>
    <property type="match status" value="1"/>
</dbReference>
<feature type="compositionally biased region" description="Gly residues" evidence="2">
    <location>
        <begin position="39"/>
        <end position="53"/>
    </location>
</feature>
<proteinExistence type="predicted"/>
<accession>A0AAE0IHQ9</accession>
<evidence type="ECO:0000313" key="3">
    <source>
        <dbReference type="EMBL" id="KAK3325148.1"/>
    </source>
</evidence>
<feature type="compositionally biased region" description="Polar residues" evidence="2">
    <location>
        <begin position="457"/>
        <end position="468"/>
    </location>
</feature>
<name>A0AAE0IHQ9_9PEZI</name>
<feature type="compositionally biased region" description="Polar residues" evidence="2">
    <location>
        <begin position="506"/>
        <end position="523"/>
    </location>
</feature>